<dbReference type="PROSITE" id="PS00108">
    <property type="entry name" value="PROTEIN_KINASE_ST"/>
    <property type="match status" value="1"/>
</dbReference>
<evidence type="ECO:0000256" key="1">
    <source>
        <dbReference type="ARBA" id="ARBA00022679"/>
    </source>
</evidence>
<evidence type="ECO:0000313" key="10">
    <source>
        <dbReference type="Proteomes" id="UP001470230"/>
    </source>
</evidence>
<dbReference type="SMART" id="SM00220">
    <property type="entry name" value="S_TKc"/>
    <property type="match status" value="1"/>
</dbReference>
<dbReference type="EMBL" id="JAPFFF010000029">
    <property type="protein sequence ID" value="KAK8846123.1"/>
    <property type="molecule type" value="Genomic_DNA"/>
</dbReference>
<dbReference type="SUPFAM" id="SSF56112">
    <property type="entry name" value="Protein kinase-like (PK-like)"/>
    <property type="match status" value="1"/>
</dbReference>
<dbReference type="Proteomes" id="UP001470230">
    <property type="component" value="Unassembled WGS sequence"/>
</dbReference>
<dbReference type="InterPro" id="IPR045269">
    <property type="entry name" value="Atg1-like"/>
</dbReference>
<dbReference type="CDD" id="cd05117">
    <property type="entry name" value="STKc_CAMK"/>
    <property type="match status" value="1"/>
</dbReference>
<keyword evidence="10" id="KW-1185">Reference proteome</keyword>
<protein>
    <recommendedName>
        <fullName evidence="8">Protein kinase domain-containing protein</fullName>
    </recommendedName>
</protein>
<comment type="similarity">
    <text evidence="6">Belongs to the protein kinase superfamily.</text>
</comment>
<dbReference type="InterPro" id="IPR017441">
    <property type="entry name" value="Protein_kinase_ATP_BS"/>
</dbReference>
<keyword evidence="2 5" id="KW-0547">Nucleotide-binding</keyword>
<dbReference type="Gene3D" id="1.10.510.10">
    <property type="entry name" value="Transferase(Phosphotransferase) domain 1"/>
    <property type="match status" value="1"/>
</dbReference>
<dbReference type="Pfam" id="PF00069">
    <property type="entry name" value="Pkinase"/>
    <property type="match status" value="1"/>
</dbReference>
<evidence type="ECO:0000259" key="8">
    <source>
        <dbReference type="PROSITE" id="PS50011"/>
    </source>
</evidence>
<evidence type="ECO:0000256" key="4">
    <source>
        <dbReference type="ARBA" id="ARBA00022840"/>
    </source>
</evidence>
<keyword evidence="6" id="KW-0723">Serine/threonine-protein kinase</keyword>
<keyword evidence="4 5" id="KW-0067">ATP-binding</keyword>
<organism evidence="9 10">
    <name type="scientific">Tritrichomonas musculus</name>
    <dbReference type="NCBI Taxonomy" id="1915356"/>
    <lineage>
        <taxon>Eukaryota</taxon>
        <taxon>Metamonada</taxon>
        <taxon>Parabasalia</taxon>
        <taxon>Tritrichomonadida</taxon>
        <taxon>Tritrichomonadidae</taxon>
        <taxon>Tritrichomonas</taxon>
    </lineage>
</organism>
<dbReference type="PANTHER" id="PTHR24348:SF22">
    <property type="entry name" value="NON-SPECIFIC SERINE_THREONINE PROTEIN KINASE"/>
    <property type="match status" value="1"/>
</dbReference>
<evidence type="ECO:0000313" key="9">
    <source>
        <dbReference type="EMBL" id="KAK8846123.1"/>
    </source>
</evidence>
<dbReference type="InterPro" id="IPR008271">
    <property type="entry name" value="Ser/Thr_kinase_AS"/>
</dbReference>
<feature type="binding site" evidence="5">
    <location>
        <position position="51"/>
    </location>
    <ligand>
        <name>ATP</name>
        <dbReference type="ChEBI" id="CHEBI:30616"/>
    </ligand>
</feature>
<accession>A0ABR2HG89</accession>
<comment type="caution">
    <text evidence="9">The sequence shown here is derived from an EMBL/GenBank/DDBJ whole genome shotgun (WGS) entry which is preliminary data.</text>
</comment>
<dbReference type="PROSITE" id="PS00107">
    <property type="entry name" value="PROTEIN_KINASE_ATP"/>
    <property type="match status" value="1"/>
</dbReference>
<dbReference type="InterPro" id="IPR011009">
    <property type="entry name" value="Kinase-like_dom_sf"/>
</dbReference>
<keyword evidence="1" id="KW-0808">Transferase</keyword>
<dbReference type="PANTHER" id="PTHR24348">
    <property type="entry name" value="SERINE/THREONINE-PROTEIN KINASE UNC-51-RELATED"/>
    <property type="match status" value="1"/>
</dbReference>
<evidence type="ECO:0000256" key="7">
    <source>
        <dbReference type="SAM" id="MobiDB-lite"/>
    </source>
</evidence>
<evidence type="ECO:0000256" key="3">
    <source>
        <dbReference type="ARBA" id="ARBA00022777"/>
    </source>
</evidence>
<sequence length="452" mass="52588">MLQDQQQNNSARHIVPKTIKQYSFRSVIGSGSFSEVRLAYNNMNQKYYACKIIRRDSVDEEVNNNEIEKIDLQNNIQIENDSKKQRFEDEIRLMQQAHNPGIVELIDLLKDDDFYYVFLEYCANGELFDYIYQRKKIPENEAKVFIKQLLLSVQYLHSIGIVHRDLKPENILLDAFNNIKIADFGFAKSFDKNLLSKTICGTLTYLSPDILTSKGYNPYKCDIWSIGVIMFVMLTGTIPWTERSDPLIIKQIKAGQYATPKYLSDQCRDLINRLMCVDEKQRITIEQALMHPWLKNIEVPKQVKSYCCKETVSLDYIDGFFGHTADVKYKRELINIEEKEVRTKSISSSNSIDDSEINNENSPNINKNDHNCSKPRTMIKRRPKTTNSIMKLNRVNQNSNNVLTLNQMPKTDTIRKKYQISKPRKNLKYPINGTNNNTFVGTLKVPKRITYV</sequence>
<gene>
    <name evidence="9" type="ORF">M9Y10_020127</name>
</gene>
<dbReference type="InterPro" id="IPR000719">
    <property type="entry name" value="Prot_kinase_dom"/>
</dbReference>
<feature type="domain" description="Protein kinase" evidence="8">
    <location>
        <begin position="22"/>
        <end position="294"/>
    </location>
</feature>
<evidence type="ECO:0000256" key="2">
    <source>
        <dbReference type="ARBA" id="ARBA00022741"/>
    </source>
</evidence>
<feature type="region of interest" description="Disordered" evidence="7">
    <location>
        <begin position="344"/>
        <end position="376"/>
    </location>
</feature>
<reference evidence="9 10" key="1">
    <citation type="submission" date="2024-04" db="EMBL/GenBank/DDBJ databases">
        <title>Tritrichomonas musculus Genome.</title>
        <authorList>
            <person name="Alves-Ferreira E."/>
            <person name="Grigg M."/>
            <person name="Lorenzi H."/>
            <person name="Galac M."/>
        </authorList>
    </citation>
    <scope>NUCLEOTIDE SEQUENCE [LARGE SCALE GENOMIC DNA]</scope>
    <source>
        <strain evidence="9 10">EAF2021</strain>
    </source>
</reference>
<evidence type="ECO:0000256" key="5">
    <source>
        <dbReference type="PROSITE-ProRule" id="PRU10141"/>
    </source>
</evidence>
<proteinExistence type="inferred from homology"/>
<evidence type="ECO:0000256" key="6">
    <source>
        <dbReference type="RuleBase" id="RU000304"/>
    </source>
</evidence>
<keyword evidence="3" id="KW-0418">Kinase</keyword>
<feature type="compositionally biased region" description="Low complexity" evidence="7">
    <location>
        <begin position="345"/>
        <end position="366"/>
    </location>
</feature>
<dbReference type="PROSITE" id="PS50011">
    <property type="entry name" value="PROTEIN_KINASE_DOM"/>
    <property type="match status" value="1"/>
</dbReference>
<name>A0ABR2HG89_9EUKA</name>